<protein>
    <submittedName>
        <fullName evidence="2">Uncharacterized protein</fullName>
    </submittedName>
</protein>
<feature type="compositionally biased region" description="Basic and acidic residues" evidence="1">
    <location>
        <begin position="175"/>
        <end position="193"/>
    </location>
</feature>
<dbReference type="Proteomes" id="UP000241818">
    <property type="component" value="Unassembled WGS sequence"/>
</dbReference>
<keyword evidence="3" id="KW-1185">Reference proteome</keyword>
<dbReference type="GO" id="GO:0003677">
    <property type="term" value="F:DNA binding"/>
    <property type="evidence" value="ECO:0007669"/>
    <property type="project" value="InterPro"/>
</dbReference>
<reference evidence="2 3" key="1">
    <citation type="journal article" date="2018" name="New Phytol.">
        <title>Comparative genomics and transcriptomics depict ericoid mycorrhizal fungi as versatile saprotrophs and plant mutualists.</title>
        <authorList>
            <person name="Martino E."/>
            <person name="Morin E."/>
            <person name="Grelet G.A."/>
            <person name="Kuo A."/>
            <person name="Kohler A."/>
            <person name="Daghino S."/>
            <person name="Barry K.W."/>
            <person name="Cichocki N."/>
            <person name="Clum A."/>
            <person name="Dockter R.B."/>
            <person name="Hainaut M."/>
            <person name="Kuo R.C."/>
            <person name="LaButti K."/>
            <person name="Lindahl B.D."/>
            <person name="Lindquist E.A."/>
            <person name="Lipzen A."/>
            <person name="Khouja H.R."/>
            <person name="Magnuson J."/>
            <person name="Murat C."/>
            <person name="Ohm R.A."/>
            <person name="Singer S.W."/>
            <person name="Spatafora J.W."/>
            <person name="Wang M."/>
            <person name="Veneault-Fourrey C."/>
            <person name="Henrissat B."/>
            <person name="Grigoriev I.V."/>
            <person name="Martin F.M."/>
            <person name="Perotto S."/>
        </authorList>
    </citation>
    <scope>NUCLEOTIDE SEQUENCE [LARGE SCALE GENOMIC DNA]</scope>
    <source>
        <strain evidence="2 3">ATCC 22711</strain>
    </source>
</reference>
<feature type="region of interest" description="Disordered" evidence="1">
    <location>
        <begin position="110"/>
        <end position="483"/>
    </location>
</feature>
<feature type="compositionally biased region" description="Basic and acidic residues" evidence="1">
    <location>
        <begin position="73"/>
        <end position="93"/>
    </location>
</feature>
<dbReference type="SMART" id="SM00384">
    <property type="entry name" value="AT_hook"/>
    <property type="match status" value="2"/>
</dbReference>
<dbReference type="InParanoid" id="A0A2T3BG63"/>
<gene>
    <name evidence="2" type="ORF">M430DRAFT_55702</name>
</gene>
<feature type="compositionally biased region" description="Basic residues" evidence="1">
    <location>
        <begin position="392"/>
        <end position="401"/>
    </location>
</feature>
<name>A0A2T3BG63_AMORE</name>
<feature type="compositionally biased region" description="Basic and acidic residues" evidence="1">
    <location>
        <begin position="1"/>
        <end position="43"/>
    </location>
</feature>
<dbReference type="Pfam" id="PF02178">
    <property type="entry name" value="AT_hook"/>
    <property type="match status" value="2"/>
</dbReference>
<accession>A0A2T3BG63</accession>
<dbReference type="EMBL" id="KZ679006">
    <property type="protein sequence ID" value="PSS28364.1"/>
    <property type="molecule type" value="Genomic_DNA"/>
</dbReference>
<feature type="compositionally biased region" description="Basic and acidic residues" evidence="1">
    <location>
        <begin position="252"/>
        <end position="272"/>
    </location>
</feature>
<feature type="compositionally biased region" description="Polar residues" evidence="1">
    <location>
        <begin position="209"/>
        <end position="221"/>
    </location>
</feature>
<evidence type="ECO:0000313" key="3">
    <source>
        <dbReference type="Proteomes" id="UP000241818"/>
    </source>
</evidence>
<feature type="compositionally biased region" description="Basic residues" evidence="1">
    <location>
        <begin position="474"/>
        <end position="483"/>
    </location>
</feature>
<proteinExistence type="predicted"/>
<organism evidence="2 3">
    <name type="scientific">Amorphotheca resinae ATCC 22711</name>
    <dbReference type="NCBI Taxonomy" id="857342"/>
    <lineage>
        <taxon>Eukaryota</taxon>
        <taxon>Fungi</taxon>
        <taxon>Dikarya</taxon>
        <taxon>Ascomycota</taxon>
        <taxon>Pezizomycotina</taxon>
        <taxon>Leotiomycetes</taxon>
        <taxon>Helotiales</taxon>
        <taxon>Amorphothecaceae</taxon>
        <taxon>Amorphotheca</taxon>
    </lineage>
</organism>
<dbReference type="PRINTS" id="PR00929">
    <property type="entry name" value="ATHOOK"/>
</dbReference>
<evidence type="ECO:0000256" key="1">
    <source>
        <dbReference type="SAM" id="MobiDB-lite"/>
    </source>
</evidence>
<dbReference type="RefSeq" id="XP_024725889.1">
    <property type="nucleotide sequence ID" value="XM_024868555.1"/>
</dbReference>
<feature type="compositionally biased region" description="Low complexity" evidence="1">
    <location>
        <begin position="345"/>
        <end position="360"/>
    </location>
</feature>
<feature type="compositionally biased region" description="Basic and acidic residues" evidence="1">
    <location>
        <begin position="147"/>
        <end position="159"/>
    </location>
</feature>
<feature type="region of interest" description="Disordered" evidence="1">
    <location>
        <begin position="1"/>
        <end position="93"/>
    </location>
</feature>
<evidence type="ECO:0000313" key="2">
    <source>
        <dbReference type="EMBL" id="PSS28364.1"/>
    </source>
</evidence>
<sequence length="483" mass="52631">MEFDGRKISGEAESERTPIGSRNKEIETQKAESKTILRPKETQKSTSTYSQDRESKMAPADTEISGNGVPQELDIKETDAHSLKVTGKESDGVKLAEKENLAVNSLAEVTAAEDGRLGQASIRDIQPSRTGDKIGPEGNQPYEDSGGDMHPEEGLEHLSQKKTQAAETFDQQGNRAKDTVCEKPRQADDKSDQKGSSAGTAPEAEGSQLGDTDTGVSNTSGGLLRDTQKEISAMPTAKLIGGGTNVPLSDEEGNKEVQESEEKPDEEKHQDNARTYQGPSQYEECSDLVKVKPQQSKPSDQEGLDEGEEFHLQPVAEDQHHKEQQSSGNGGNEIQGDDKLEHQSLPRPSSPKPSQSTTQPERNFDIIIPPLDSNHLSNEPAPSPQSNETTKVKRPRGRPPKKNVSSEPQQKKDSQVPNPTKESVKQRDDGVDVPKKRGRGRPKKSESGVEVEKETKDMGKRKAEGKPSDEAGAKKVKGRQTKK</sequence>
<feature type="compositionally biased region" description="Basic and acidic residues" evidence="1">
    <location>
        <begin position="422"/>
        <end position="435"/>
    </location>
</feature>
<dbReference type="AlphaFoldDB" id="A0A2T3BG63"/>
<feature type="compositionally biased region" description="Basic and acidic residues" evidence="1">
    <location>
        <begin position="443"/>
        <end position="473"/>
    </location>
</feature>
<dbReference type="InterPro" id="IPR017956">
    <property type="entry name" value="AT_hook_DNA-bd_motif"/>
</dbReference>
<feature type="compositionally biased region" description="Polar residues" evidence="1">
    <location>
        <begin position="161"/>
        <end position="174"/>
    </location>
</feature>
<dbReference type="GeneID" id="36576636"/>